<evidence type="ECO:0000313" key="1">
    <source>
        <dbReference type="EMBL" id="RAP71054.1"/>
    </source>
</evidence>
<sequence length="40" mass="4569">MTCCSKQRPHAKLHENRLWLLPGITLAQIGKLLLQAICRL</sequence>
<accession>A0A328TTG9</accession>
<proteinExistence type="predicted"/>
<comment type="caution">
    <text evidence="1">The sequence shown here is derived from an EMBL/GenBank/DDBJ whole genome shotgun (WGS) entry which is preliminary data.</text>
</comment>
<organism evidence="1 2">
    <name type="scientific">Candidatus Erwinia dacicola</name>
    <dbReference type="NCBI Taxonomy" id="252393"/>
    <lineage>
        <taxon>Bacteria</taxon>
        <taxon>Pseudomonadati</taxon>
        <taxon>Pseudomonadota</taxon>
        <taxon>Gammaproteobacteria</taxon>
        <taxon>Enterobacterales</taxon>
        <taxon>Erwiniaceae</taxon>
        <taxon>Erwinia</taxon>
    </lineage>
</organism>
<gene>
    <name evidence="1" type="ORF">ACZ87_02146</name>
</gene>
<evidence type="ECO:0000313" key="2">
    <source>
        <dbReference type="Proteomes" id="UP000244334"/>
    </source>
</evidence>
<protein>
    <submittedName>
        <fullName evidence="1">Uncharacterized protein</fullName>
    </submittedName>
</protein>
<keyword evidence="2" id="KW-1185">Reference proteome</keyword>
<dbReference type="EMBL" id="LJAM02000210">
    <property type="protein sequence ID" value="RAP71054.1"/>
    <property type="molecule type" value="Genomic_DNA"/>
</dbReference>
<dbReference type="AlphaFoldDB" id="A0A328TTG9"/>
<name>A0A328TTG9_9GAMM</name>
<reference evidence="1" key="1">
    <citation type="submission" date="2018-04" db="EMBL/GenBank/DDBJ databases">
        <title>Genomes of the Obligate Erwinia dacicola and Facultative Enterobacter sp. OLF Endosymbionts of the Olive Fruit fly, Bactrocera oleae.</title>
        <authorList>
            <person name="Estes A.M."/>
            <person name="Hearn D.J."/>
            <person name="Agarwal S."/>
            <person name="Pierson E.A."/>
            <person name="Dunning-Hotopp J.C."/>
        </authorList>
    </citation>
    <scope>NUCLEOTIDE SEQUENCE [LARGE SCALE GENOMIC DNA]</scope>
    <source>
        <strain evidence="1">Oroville</strain>
    </source>
</reference>
<dbReference type="Proteomes" id="UP000244334">
    <property type="component" value="Unassembled WGS sequence"/>
</dbReference>